<evidence type="ECO:0000313" key="3">
    <source>
        <dbReference type="Proteomes" id="UP000186601"/>
    </source>
</evidence>
<sequence length="113" mass="12200">MLLGSTCTFTGKLACADELFHSQTTGAAVECRYALNDCDRLCVMAPACKKPRRFLEFENEKAEGPEDESASAKSEEKVPPAHVLRAGTGRRSGSLGAREISDERPGNLKGVRV</sequence>
<dbReference type="EMBL" id="MLYV02001351">
    <property type="protein sequence ID" value="PSR70418.1"/>
    <property type="molecule type" value="Genomic_DNA"/>
</dbReference>
<organism evidence="2 3">
    <name type="scientific">Hermanssonia centrifuga</name>
    <dbReference type="NCBI Taxonomy" id="98765"/>
    <lineage>
        <taxon>Eukaryota</taxon>
        <taxon>Fungi</taxon>
        <taxon>Dikarya</taxon>
        <taxon>Basidiomycota</taxon>
        <taxon>Agaricomycotina</taxon>
        <taxon>Agaricomycetes</taxon>
        <taxon>Polyporales</taxon>
        <taxon>Meruliaceae</taxon>
        <taxon>Hermanssonia</taxon>
    </lineage>
</organism>
<comment type="caution">
    <text evidence="2">The sequence shown here is derived from an EMBL/GenBank/DDBJ whole genome shotgun (WGS) entry which is preliminary data.</text>
</comment>
<protein>
    <submittedName>
        <fullName evidence="2">Uncharacterized protein</fullName>
    </submittedName>
</protein>
<name>A0A2R6NDV4_9APHY</name>
<feature type="region of interest" description="Disordered" evidence="1">
    <location>
        <begin position="59"/>
        <end position="113"/>
    </location>
</feature>
<accession>A0A2R6NDV4</accession>
<keyword evidence="3" id="KW-1185">Reference proteome</keyword>
<dbReference type="Proteomes" id="UP000186601">
    <property type="component" value="Unassembled WGS sequence"/>
</dbReference>
<dbReference type="AlphaFoldDB" id="A0A2R6NDV4"/>
<gene>
    <name evidence="2" type="ORF">PHLCEN_2v13669</name>
</gene>
<evidence type="ECO:0000256" key="1">
    <source>
        <dbReference type="SAM" id="MobiDB-lite"/>
    </source>
</evidence>
<reference evidence="2 3" key="1">
    <citation type="submission" date="2018-02" db="EMBL/GenBank/DDBJ databases">
        <title>Genome sequence of the basidiomycete white-rot fungus Phlebia centrifuga.</title>
        <authorList>
            <person name="Granchi Z."/>
            <person name="Peng M."/>
            <person name="de Vries R.P."/>
            <person name="Hilden K."/>
            <person name="Makela M.R."/>
            <person name="Grigoriev I."/>
            <person name="Riley R."/>
        </authorList>
    </citation>
    <scope>NUCLEOTIDE SEQUENCE [LARGE SCALE GENOMIC DNA]</scope>
    <source>
        <strain evidence="2 3">FBCC195</strain>
    </source>
</reference>
<proteinExistence type="predicted"/>
<evidence type="ECO:0000313" key="2">
    <source>
        <dbReference type="EMBL" id="PSR70418.1"/>
    </source>
</evidence>